<keyword evidence="2" id="KW-1185">Reference proteome</keyword>
<dbReference type="RefSeq" id="WP_253238995.1">
    <property type="nucleotide sequence ID" value="NZ_JAMYJR010000021.1"/>
</dbReference>
<reference evidence="1 2" key="1">
    <citation type="submission" date="2022-06" db="EMBL/GenBank/DDBJ databases">
        <title>New Species of the Genus Actinoplanes, ActinopZanes ferrugineus.</title>
        <authorList>
            <person name="Ding P."/>
        </authorList>
    </citation>
    <scope>NUCLEOTIDE SEQUENCE [LARGE SCALE GENOMIC DNA]</scope>
    <source>
        <strain evidence="1 2">TRM88003</strain>
    </source>
</reference>
<dbReference type="Proteomes" id="UP001523369">
    <property type="component" value="Unassembled WGS sequence"/>
</dbReference>
<comment type="caution">
    <text evidence="1">The sequence shown here is derived from an EMBL/GenBank/DDBJ whole genome shotgun (WGS) entry which is preliminary data.</text>
</comment>
<proteinExistence type="predicted"/>
<accession>A0ABT1DQ08</accession>
<evidence type="ECO:0000313" key="1">
    <source>
        <dbReference type="EMBL" id="MCO8272912.1"/>
    </source>
</evidence>
<gene>
    <name evidence="1" type="ORF">M1L60_20155</name>
</gene>
<protein>
    <submittedName>
        <fullName evidence="1">Uncharacterized protein</fullName>
    </submittedName>
</protein>
<sequence>MNGLSTMPTTAEQARHALLLLGAPASPRLLVDVHSALFDGDLSVPALAGLRRDPASGLCVALNPDLTPARGLVALAEWPLEHRIVTPARSRSDGLTAVIRVAEFVAMRPGAGRAAHRLLRALAEDVPHGPEALDLVAATRVALDAPELTAAVEAEEPVRAAVVERARTLSQDQQLYGLPAVPHQRGGE</sequence>
<evidence type="ECO:0000313" key="2">
    <source>
        <dbReference type="Proteomes" id="UP001523369"/>
    </source>
</evidence>
<name>A0ABT1DQ08_9ACTN</name>
<organism evidence="1 2">
    <name type="scientific">Paractinoplanes aksuensis</name>
    <dbReference type="NCBI Taxonomy" id="2939490"/>
    <lineage>
        <taxon>Bacteria</taxon>
        <taxon>Bacillati</taxon>
        <taxon>Actinomycetota</taxon>
        <taxon>Actinomycetes</taxon>
        <taxon>Micromonosporales</taxon>
        <taxon>Micromonosporaceae</taxon>
        <taxon>Paractinoplanes</taxon>
    </lineage>
</organism>
<dbReference type="EMBL" id="JAMYJR010000021">
    <property type="protein sequence ID" value="MCO8272912.1"/>
    <property type="molecule type" value="Genomic_DNA"/>
</dbReference>